<keyword evidence="4" id="KW-0677">Repeat</keyword>
<organism evidence="15 16">
    <name type="scientific">Daphnia sinensis</name>
    <dbReference type="NCBI Taxonomy" id="1820382"/>
    <lineage>
        <taxon>Eukaryota</taxon>
        <taxon>Metazoa</taxon>
        <taxon>Ecdysozoa</taxon>
        <taxon>Arthropoda</taxon>
        <taxon>Crustacea</taxon>
        <taxon>Branchiopoda</taxon>
        <taxon>Diplostraca</taxon>
        <taxon>Cladocera</taxon>
        <taxon>Anomopoda</taxon>
        <taxon>Daphniidae</taxon>
        <taxon>Daphnia</taxon>
        <taxon>Daphnia similis group</taxon>
    </lineage>
</organism>
<keyword evidence="6" id="KW-0221">Differentiation</keyword>
<evidence type="ECO:0000313" key="16">
    <source>
        <dbReference type="Proteomes" id="UP000820818"/>
    </source>
</evidence>
<dbReference type="GO" id="GO:0008270">
    <property type="term" value="F:zinc ion binding"/>
    <property type="evidence" value="ECO:0007669"/>
    <property type="project" value="UniProtKB-KW"/>
</dbReference>
<gene>
    <name evidence="15" type="ORF">GHT06_016586</name>
</gene>
<feature type="compositionally biased region" description="Low complexity" evidence="13">
    <location>
        <begin position="283"/>
        <end position="302"/>
    </location>
</feature>
<dbReference type="GO" id="GO:0005634">
    <property type="term" value="C:nucleus"/>
    <property type="evidence" value="ECO:0007669"/>
    <property type="project" value="UniProtKB-SubCell"/>
</dbReference>
<feature type="domain" description="C2H2-type" evidence="14">
    <location>
        <begin position="862"/>
        <end position="883"/>
    </location>
</feature>
<protein>
    <recommendedName>
        <fullName evidence="11">MOG interacting and ectopic P-granules protein 1</fullName>
    </recommendedName>
    <alternativeName>
        <fullName evidence="12">Nuclear zinc finger protein</fullName>
    </alternativeName>
</protein>
<evidence type="ECO:0000256" key="12">
    <source>
        <dbReference type="ARBA" id="ARBA00080128"/>
    </source>
</evidence>
<dbReference type="InterPro" id="IPR013087">
    <property type="entry name" value="Znf_C2H2_type"/>
</dbReference>
<feature type="compositionally biased region" description="Polar residues" evidence="13">
    <location>
        <begin position="109"/>
        <end position="118"/>
    </location>
</feature>
<dbReference type="EMBL" id="WJBH02000006">
    <property type="protein sequence ID" value="KAI9556795.1"/>
    <property type="molecule type" value="Genomic_DNA"/>
</dbReference>
<name>A0AAD5L5Y8_9CRUS</name>
<dbReference type="Proteomes" id="UP000820818">
    <property type="component" value="Linkage Group LG6"/>
</dbReference>
<feature type="compositionally biased region" description="Basic and acidic residues" evidence="13">
    <location>
        <begin position="1058"/>
        <end position="1075"/>
    </location>
</feature>
<feature type="domain" description="C2H2-type" evidence="14">
    <location>
        <begin position="824"/>
        <end position="845"/>
    </location>
</feature>
<comment type="caution">
    <text evidence="15">The sequence shown here is derived from an EMBL/GenBank/DDBJ whole genome shotgun (WGS) entry which is preliminary data.</text>
</comment>
<comment type="subunit">
    <text evidence="10">Interacts with hda-1, let-418, lin-1, mog-1, mog-4, mog-5, mog-6, pie-1 and unc-98.</text>
</comment>
<dbReference type="GO" id="GO:0000977">
    <property type="term" value="F:RNA polymerase II transcription regulatory region sequence-specific DNA binding"/>
    <property type="evidence" value="ECO:0007669"/>
    <property type="project" value="TreeGrafter"/>
</dbReference>
<evidence type="ECO:0000256" key="13">
    <source>
        <dbReference type="SAM" id="MobiDB-lite"/>
    </source>
</evidence>
<keyword evidence="8" id="KW-0539">Nucleus</keyword>
<evidence type="ECO:0000256" key="11">
    <source>
        <dbReference type="ARBA" id="ARBA00071730"/>
    </source>
</evidence>
<dbReference type="PANTHER" id="PTHR24409:SF295">
    <property type="entry name" value="AZ2-RELATED"/>
    <property type="match status" value="1"/>
</dbReference>
<dbReference type="Gene3D" id="3.30.160.60">
    <property type="entry name" value="Classic Zinc Finger"/>
    <property type="match status" value="1"/>
</dbReference>
<evidence type="ECO:0000256" key="4">
    <source>
        <dbReference type="ARBA" id="ARBA00022737"/>
    </source>
</evidence>
<evidence type="ECO:0000256" key="9">
    <source>
        <dbReference type="ARBA" id="ARBA00060356"/>
    </source>
</evidence>
<evidence type="ECO:0000256" key="3">
    <source>
        <dbReference type="ARBA" id="ARBA00022723"/>
    </source>
</evidence>
<feature type="compositionally biased region" description="Basic and acidic residues" evidence="13">
    <location>
        <begin position="310"/>
        <end position="319"/>
    </location>
</feature>
<evidence type="ECO:0000256" key="7">
    <source>
        <dbReference type="ARBA" id="ARBA00022833"/>
    </source>
</evidence>
<evidence type="ECO:0000256" key="10">
    <source>
        <dbReference type="ARBA" id="ARBA00061755"/>
    </source>
</evidence>
<proteinExistence type="predicted"/>
<feature type="domain" description="C2H2-type" evidence="14">
    <location>
        <begin position="935"/>
        <end position="956"/>
    </location>
</feature>
<reference evidence="15 16" key="1">
    <citation type="submission" date="2022-05" db="EMBL/GenBank/DDBJ databases">
        <title>A multi-omics perspective on studying reproductive biology in Daphnia sinensis.</title>
        <authorList>
            <person name="Jia J."/>
        </authorList>
    </citation>
    <scope>NUCLEOTIDE SEQUENCE [LARGE SCALE GENOMIC DNA]</scope>
    <source>
        <strain evidence="15 16">WSL</strain>
    </source>
</reference>
<keyword evidence="2" id="KW-0217">Developmental protein</keyword>
<dbReference type="AlphaFoldDB" id="A0AAD5L5Y8"/>
<feature type="region of interest" description="Disordered" evidence="13">
    <location>
        <begin position="747"/>
        <end position="783"/>
    </location>
</feature>
<keyword evidence="5" id="KW-0863">Zinc-finger</keyword>
<keyword evidence="16" id="KW-1185">Reference proteome</keyword>
<comment type="subcellular location">
    <subcellularLocation>
        <location evidence="1">Nucleus</location>
    </subcellularLocation>
</comment>
<dbReference type="GO" id="GO:0000981">
    <property type="term" value="F:DNA-binding transcription factor activity, RNA polymerase II-specific"/>
    <property type="evidence" value="ECO:0007669"/>
    <property type="project" value="TreeGrafter"/>
</dbReference>
<evidence type="ECO:0000256" key="2">
    <source>
        <dbReference type="ARBA" id="ARBA00022473"/>
    </source>
</evidence>
<evidence type="ECO:0000256" key="1">
    <source>
        <dbReference type="ARBA" id="ARBA00004123"/>
    </source>
</evidence>
<feature type="region of interest" description="Disordered" evidence="13">
    <location>
        <begin position="642"/>
        <end position="676"/>
    </location>
</feature>
<dbReference type="PROSITE" id="PS00028">
    <property type="entry name" value="ZINC_FINGER_C2H2_1"/>
    <property type="match status" value="3"/>
</dbReference>
<evidence type="ECO:0000313" key="15">
    <source>
        <dbReference type="EMBL" id="KAI9556795.1"/>
    </source>
</evidence>
<dbReference type="PANTHER" id="PTHR24409">
    <property type="entry name" value="ZINC FINGER PROTEIN 142"/>
    <property type="match status" value="1"/>
</dbReference>
<feature type="region of interest" description="Disordered" evidence="13">
    <location>
        <begin position="86"/>
        <end position="170"/>
    </location>
</feature>
<comment type="function">
    <text evidence="9">Has a broad role in development, specifically in the genetic pathway SynMuvB that negatively regulates specification of the vulval cell fate. Required for fem-3 3'-UTR-mediated repression in the regulation of the sperm/oocyte switch. Acts by regulating the translation of fem-3 mRNA, by binding to its 3'-UTR.</text>
</comment>
<feature type="compositionally biased region" description="Polar residues" evidence="13">
    <location>
        <begin position="664"/>
        <end position="673"/>
    </location>
</feature>
<feature type="compositionally biased region" description="Pro residues" evidence="13">
    <location>
        <begin position="270"/>
        <end position="282"/>
    </location>
</feature>
<keyword evidence="7" id="KW-0862">Zinc</keyword>
<evidence type="ECO:0000256" key="6">
    <source>
        <dbReference type="ARBA" id="ARBA00022782"/>
    </source>
</evidence>
<dbReference type="GO" id="GO:0030154">
    <property type="term" value="P:cell differentiation"/>
    <property type="evidence" value="ECO:0007669"/>
    <property type="project" value="UniProtKB-KW"/>
</dbReference>
<keyword evidence="3" id="KW-0479">Metal-binding</keyword>
<feature type="compositionally biased region" description="Basic and acidic residues" evidence="13">
    <location>
        <begin position="335"/>
        <end position="354"/>
    </location>
</feature>
<dbReference type="FunFam" id="3.30.160.60:FF:001612">
    <property type="entry name" value="MEP-1, isoform A"/>
    <property type="match status" value="1"/>
</dbReference>
<feature type="region of interest" description="Disordered" evidence="13">
    <location>
        <begin position="998"/>
        <end position="1075"/>
    </location>
</feature>
<feature type="compositionally biased region" description="Basic and acidic residues" evidence="13">
    <location>
        <begin position="1013"/>
        <end position="1023"/>
    </location>
</feature>
<dbReference type="SMART" id="SM00355">
    <property type="entry name" value="ZnF_C2H2"/>
    <property type="match status" value="6"/>
</dbReference>
<evidence type="ECO:0000256" key="5">
    <source>
        <dbReference type="ARBA" id="ARBA00022771"/>
    </source>
</evidence>
<evidence type="ECO:0000259" key="14">
    <source>
        <dbReference type="PROSITE" id="PS00028"/>
    </source>
</evidence>
<accession>A0AAD5L5Y8</accession>
<feature type="region of interest" description="Disordered" evidence="13">
    <location>
        <begin position="268"/>
        <end position="354"/>
    </location>
</feature>
<sequence length="1075" mass="115644">MNSDPEDLKKIQDSTEDAEIKMEMNGDVTTPQENGKHQTVVVDGSSLVDEEVASLSKSGAACEDSLSVIEAKTGEQILVGQKKELSSENVDFEESIQKEKMDETMVDVNGQSKATSAVSKDGKPPVQRRMSLRQRAAPKKYSEADGSSDDDVKDQSASVKDPLEIPLGKNSSTVLIRKSPIAAVVVKSPPKPLSPVKMTKVMRPPPELIKAPILSKISISSATSVTVVPRSKENNSSSRFVVVDTQSILKGKNATSASNVPASVTVSAVPPVPKTMPKPTLPPATSSASRKSITSSNSNSTSLPDPFESLGKKETDDVKSTSATTVTGGSPLDKSSMKSEMEKSIAKSDTNKEEENYFSGPIGRFFLDIGLSLVQEYVQGDLLRVQKRKVHKGTKISDPSLTVNALTKGLDVTRAKNDPFRLPWRSCDRCSFKSESSLTMAHHWSLPLALGSGSSARHVCHWCSFEAKEPHVVSAHIETDHGMKSRIGPDLPLHQCPLCPFEDNVKSKVTRHMMSCQKRFVADRNLEPPLDWEPPAKIPRMPARGMRSFAPGMNNAVGLHGYSLASTKGLGLPYHPLLPKSALVNTLGYNSGIPSGGTGQNHYLGNMPPVVQGKNNKTGSPSQSALAGLRLPAELHVVSGAAPRVAGTPSGSASQAKVRDGRQQVPNQSSPYLNPSAYGVPNNQIYQAIAKSFQLLQGHGSSMSVLPSTVSKNQSPGASALEKLKKASSTNSISLLPGLVNTSGLTIQSSSTPTANKTKTNQQPSISITPLPRSSTSTITTKPSLCVSPVAPTTTNTTAAVGNNTLAAKAGQPATPGQKAGVVCEICDGTIKDLEQLRHHMQWIHKVKIHPKMIHNRPPLNCQKCQCRFFTDQGLERHLLGSHGLVTSSMQEAANRGQDGGRCPICGKVHQWKLLSHVVKDHGLSLKPAHLSYKCTVCTATFTMYKLFENHVYTAHSVVARKVLDKDKVDIKKGSSGSTNSSTTGALRINDEITIIPQTTRHDLSDQNSCRSSKSEKRSRVDVIDLSDDEDNKDGLSLPKSQVTITKVPAPKGYLSRNNRESMSKRSRTDDNDTE</sequence>
<evidence type="ECO:0000256" key="8">
    <source>
        <dbReference type="ARBA" id="ARBA00023242"/>
    </source>
</evidence>